<dbReference type="AlphaFoldDB" id="A6TSN5"/>
<reference evidence="2" key="1">
    <citation type="journal article" date="2016" name="Genome Announc.">
        <title>Complete genome sequence of Alkaliphilus metalliredigens strain QYMF, an alkaliphilic and metal-reducing bacterium isolated from borax-contaminated leachate ponds.</title>
        <authorList>
            <person name="Hwang C."/>
            <person name="Copeland A."/>
            <person name="Lucas S."/>
            <person name="Lapidus A."/>
            <person name="Barry K."/>
            <person name="Detter J.C."/>
            <person name="Glavina Del Rio T."/>
            <person name="Hammon N."/>
            <person name="Israni S."/>
            <person name="Dalin E."/>
            <person name="Tice H."/>
            <person name="Pitluck S."/>
            <person name="Chertkov O."/>
            <person name="Brettin T."/>
            <person name="Bruce D."/>
            <person name="Han C."/>
            <person name="Schmutz J."/>
            <person name="Larimer F."/>
            <person name="Land M.L."/>
            <person name="Hauser L."/>
            <person name="Kyrpides N."/>
            <person name="Mikhailova N."/>
            <person name="Ye Q."/>
            <person name="Zhou J."/>
            <person name="Richardson P."/>
            <person name="Fields M.W."/>
        </authorList>
    </citation>
    <scope>NUCLEOTIDE SEQUENCE [LARGE SCALE GENOMIC DNA]</scope>
    <source>
        <strain evidence="2">QYMF</strain>
    </source>
</reference>
<dbReference type="KEGG" id="amt:Amet_3063"/>
<sequence length="226" mass="26733">MISVASYPITHYLENLAYLEKVEIPEEVARKTKLFSKGTLTAYTAPSIKSFVNLEVRGWSLYHYDFGIVYPEKSKRYPLFFYQVIMAPRRAVALVYYAFPKDEEVLDKEALEPLFKRDQEYAEELLGAFKPQKFLIGDVMENHFNGIVRMSEIDHTYEQITALFALWYEGLLKQEEVPASEVEGYQQWIAGFKETFYREDYGFTSTKRYLGQKWTRDVFENYLFEK</sequence>
<dbReference type="Gene3D" id="3.40.1500.20">
    <property type="match status" value="1"/>
</dbReference>
<dbReference type="RefSeq" id="WP_012064169.1">
    <property type="nucleotide sequence ID" value="NC_009633.1"/>
</dbReference>
<protein>
    <submittedName>
        <fullName evidence="1">Uncharacterized protein</fullName>
    </submittedName>
</protein>
<evidence type="ECO:0000313" key="2">
    <source>
        <dbReference type="Proteomes" id="UP000001572"/>
    </source>
</evidence>
<proteinExistence type="predicted"/>
<dbReference type="HOGENOM" id="CLU_1227819_0_0_9"/>
<dbReference type="EMBL" id="CP000724">
    <property type="protein sequence ID" value="ABR49203.1"/>
    <property type="molecule type" value="Genomic_DNA"/>
</dbReference>
<name>A6TSN5_ALKMQ</name>
<gene>
    <name evidence="1" type="ordered locus">Amet_3063</name>
</gene>
<keyword evidence="2" id="KW-1185">Reference proteome</keyword>
<accession>A6TSN5</accession>
<organism evidence="1 2">
    <name type="scientific">Alkaliphilus metalliredigens (strain QYMF)</name>
    <dbReference type="NCBI Taxonomy" id="293826"/>
    <lineage>
        <taxon>Bacteria</taxon>
        <taxon>Bacillati</taxon>
        <taxon>Bacillota</taxon>
        <taxon>Clostridia</taxon>
        <taxon>Peptostreptococcales</taxon>
        <taxon>Natronincolaceae</taxon>
        <taxon>Alkaliphilus</taxon>
    </lineage>
</organism>
<dbReference type="OrthoDB" id="1952496at2"/>
<evidence type="ECO:0000313" key="1">
    <source>
        <dbReference type="EMBL" id="ABR49203.1"/>
    </source>
</evidence>
<dbReference type="Proteomes" id="UP000001572">
    <property type="component" value="Chromosome"/>
</dbReference>
<dbReference type="STRING" id="293826.Amet_3063"/>